<evidence type="ECO:0000259" key="1">
    <source>
        <dbReference type="PROSITE" id="PS50144"/>
    </source>
</evidence>
<dbReference type="RefSeq" id="XP_056690589.1">
    <property type="nucleotide sequence ID" value="XM_056834611.1"/>
</dbReference>
<reference evidence="2" key="1">
    <citation type="journal article" date="2021" name="Nat. Commun.">
        <title>Genomic analyses provide insights into spinach domestication and the genetic basis of agronomic traits.</title>
        <authorList>
            <person name="Cai X."/>
            <person name="Sun X."/>
            <person name="Xu C."/>
            <person name="Sun H."/>
            <person name="Wang X."/>
            <person name="Ge C."/>
            <person name="Zhang Z."/>
            <person name="Wang Q."/>
            <person name="Fei Z."/>
            <person name="Jiao C."/>
            <person name="Wang Q."/>
        </authorList>
    </citation>
    <scope>NUCLEOTIDE SEQUENCE [LARGE SCALE GENOMIC DNA]</scope>
    <source>
        <strain evidence="2">cv. Varoflay</strain>
    </source>
</reference>
<dbReference type="PANTHER" id="PTHR46162">
    <property type="entry name" value="TRAF-LIKE FAMILY PROTEIN"/>
    <property type="match status" value="1"/>
</dbReference>
<organism evidence="2 3">
    <name type="scientific">Spinacia oleracea</name>
    <name type="common">Spinach</name>
    <dbReference type="NCBI Taxonomy" id="3562"/>
    <lineage>
        <taxon>Eukaryota</taxon>
        <taxon>Viridiplantae</taxon>
        <taxon>Streptophyta</taxon>
        <taxon>Embryophyta</taxon>
        <taxon>Tracheophyta</taxon>
        <taxon>Spermatophyta</taxon>
        <taxon>Magnoliopsida</taxon>
        <taxon>eudicotyledons</taxon>
        <taxon>Gunneridae</taxon>
        <taxon>Pentapetalae</taxon>
        <taxon>Caryophyllales</taxon>
        <taxon>Chenopodiaceae</taxon>
        <taxon>Chenopodioideae</taxon>
        <taxon>Anserineae</taxon>
        <taxon>Spinacia</taxon>
    </lineage>
</organism>
<feature type="domain" description="MATH" evidence="1">
    <location>
        <begin position="30"/>
        <end position="165"/>
    </location>
</feature>
<dbReference type="PROSITE" id="PS50144">
    <property type="entry name" value="MATH"/>
    <property type="match status" value="2"/>
</dbReference>
<dbReference type="CDD" id="cd00121">
    <property type="entry name" value="MATH"/>
    <property type="match status" value="2"/>
</dbReference>
<dbReference type="SUPFAM" id="SSF49599">
    <property type="entry name" value="TRAF domain-like"/>
    <property type="match status" value="2"/>
</dbReference>
<protein>
    <submittedName>
        <fullName evidence="3">Uncharacterized protein isoform X1</fullName>
    </submittedName>
</protein>
<dbReference type="SMART" id="SM00061">
    <property type="entry name" value="MATH"/>
    <property type="match status" value="2"/>
</dbReference>
<dbReference type="Pfam" id="PF22486">
    <property type="entry name" value="MATH_2"/>
    <property type="match status" value="2"/>
</dbReference>
<evidence type="ECO:0000313" key="3">
    <source>
        <dbReference type="RefSeq" id="XP_056690589.1"/>
    </source>
</evidence>
<sequence length="337" mass="38368">MQGNFPPSKWNKPIFDDVNEVVRLVREESPEHCILKIDSFSKAQDALFESGNNHFKSTEFKAGSYTWVFSVYPKGNKEAGGADHLSLYVTLVDKLDFGSFVNAALRFFIYDKNRDNYLTILDIRDKRFHTLKSTFGIPKFLPLSSFTDASNGFLVDDCCAFGVEVLVRSGQQVKGSVVSGLEAKQVKGSIVSSLEDKCDRTYTWRIEHFSNLKNPSYSPEFCLGEWSWRLSLYPRGNPKQERKELSLYLSLYLELVNAKNLTQGSKLLTEFQLCLKNQGKGEDLLKDTSCGFCSEKKDWGYDCFLPISDLHSVSKSFLVGDTLIMEVLVKDMKKSYW</sequence>
<feature type="domain" description="MATH" evidence="1">
    <location>
        <begin position="199"/>
        <end position="329"/>
    </location>
</feature>
<dbReference type="InterPro" id="IPR008974">
    <property type="entry name" value="TRAF-like"/>
</dbReference>
<accession>A0ABM3R4P5</accession>
<name>A0ABM3R4P5_SPIOL</name>
<keyword evidence="2" id="KW-1185">Reference proteome</keyword>
<dbReference type="InterPro" id="IPR002083">
    <property type="entry name" value="MATH/TRAF_dom"/>
</dbReference>
<evidence type="ECO:0000313" key="2">
    <source>
        <dbReference type="Proteomes" id="UP000813463"/>
    </source>
</evidence>
<dbReference type="GeneID" id="110780310"/>
<dbReference type="PANTHER" id="PTHR46162:SF65">
    <property type="entry name" value="F9D12.8 PROTEIN-RELATED"/>
    <property type="match status" value="1"/>
</dbReference>
<dbReference type="Gene3D" id="2.60.210.10">
    <property type="entry name" value="Apoptosis, Tumor Necrosis Factor Receptor Associated Protein 2, Chain A"/>
    <property type="match status" value="2"/>
</dbReference>
<dbReference type="Proteomes" id="UP000813463">
    <property type="component" value="Chromosome 1"/>
</dbReference>
<proteinExistence type="predicted"/>
<reference evidence="3" key="2">
    <citation type="submission" date="2025-08" db="UniProtKB">
        <authorList>
            <consortium name="RefSeq"/>
        </authorList>
    </citation>
    <scope>IDENTIFICATION</scope>
    <source>
        <tissue evidence="3">Leaf</tissue>
    </source>
</reference>
<gene>
    <name evidence="3" type="primary">LOC110780310</name>
</gene>